<feature type="transmembrane region" description="Helical" evidence="1">
    <location>
        <begin position="39"/>
        <end position="59"/>
    </location>
</feature>
<protein>
    <submittedName>
        <fullName evidence="2">Uncharacterized protein</fullName>
    </submittedName>
</protein>
<gene>
    <name evidence="2" type="ORF">LMG26411_04092</name>
</gene>
<evidence type="ECO:0000256" key="1">
    <source>
        <dbReference type="SAM" id="Phobius"/>
    </source>
</evidence>
<feature type="transmembrane region" description="Helical" evidence="1">
    <location>
        <begin position="80"/>
        <end position="98"/>
    </location>
</feature>
<evidence type="ECO:0000313" key="2">
    <source>
        <dbReference type="EMBL" id="CAG2151955.1"/>
    </source>
</evidence>
<feature type="transmembrane region" description="Helical" evidence="1">
    <location>
        <begin position="118"/>
        <end position="137"/>
    </location>
</feature>
<dbReference type="RefSeq" id="WP_211955090.1">
    <property type="nucleotide sequence ID" value="NZ_CAJPVI010000025.1"/>
</dbReference>
<accession>A0ABN7Q723</accession>
<reference evidence="2 3" key="1">
    <citation type="submission" date="2021-03" db="EMBL/GenBank/DDBJ databases">
        <authorList>
            <person name="Peeters C."/>
        </authorList>
    </citation>
    <scope>NUCLEOTIDE SEQUENCE [LARGE SCALE GENOMIC DNA]</scope>
    <source>
        <strain evidence="2 3">LMG 26411</strain>
    </source>
</reference>
<keyword evidence="1" id="KW-0812">Transmembrane</keyword>
<feature type="transmembrane region" description="Helical" evidence="1">
    <location>
        <begin position="144"/>
        <end position="160"/>
    </location>
</feature>
<proteinExistence type="predicted"/>
<feature type="transmembrane region" description="Helical" evidence="1">
    <location>
        <begin position="180"/>
        <end position="198"/>
    </location>
</feature>
<keyword evidence="3" id="KW-1185">Reference proteome</keyword>
<keyword evidence="1" id="KW-1133">Transmembrane helix</keyword>
<name>A0ABN7Q723_9BURK</name>
<comment type="caution">
    <text evidence="2">The sequence shown here is derived from an EMBL/GenBank/DDBJ whole genome shotgun (WGS) entry which is preliminary data.</text>
</comment>
<evidence type="ECO:0000313" key="3">
    <source>
        <dbReference type="Proteomes" id="UP000672657"/>
    </source>
</evidence>
<dbReference type="EMBL" id="CAJPVI010000025">
    <property type="protein sequence ID" value="CAG2151955.1"/>
    <property type="molecule type" value="Genomic_DNA"/>
</dbReference>
<keyword evidence="1" id="KW-0472">Membrane</keyword>
<sequence length="247" mass="26947">MGHLTASLVAALLVAAVFPVGGWFSSSTAVEKFWSRRRWISAAAGISVAYIFVDVLPELELQRRALVEASEIVFFAEQRVYVLALLSFVVFYGIEHIVLVSREHRQQTAAMGQTSPIYLLQLSGYAAYSALIGYLLVERAERGGISLTLYAFAMAVHFLIVDHSLGEEHEQAYGRRGRRVLAASVILGWVIGASMPLSEAVVARLFALLAGGVVITSLQAELPDEREGRFWPFSAGALCFASLLLLA</sequence>
<dbReference type="Proteomes" id="UP000672657">
    <property type="component" value="Unassembled WGS sequence"/>
</dbReference>
<organism evidence="2 3">
    <name type="scientific">Cupriavidus numazuensis</name>
    <dbReference type="NCBI Taxonomy" id="221992"/>
    <lineage>
        <taxon>Bacteria</taxon>
        <taxon>Pseudomonadati</taxon>
        <taxon>Pseudomonadota</taxon>
        <taxon>Betaproteobacteria</taxon>
        <taxon>Burkholderiales</taxon>
        <taxon>Burkholderiaceae</taxon>
        <taxon>Cupriavidus</taxon>
    </lineage>
</organism>